<evidence type="ECO:0000313" key="10">
    <source>
        <dbReference type="Proteomes" id="UP000249499"/>
    </source>
</evidence>
<evidence type="ECO:0000256" key="2">
    <source>
        <dbReference type="ARBA" id="ARBA00004613"/>
    </source>
</evidence>
<keyword evidence="5" id="KW-0964">Secreted</keyword>
<comment type="subcellular location">
    <subcellularLocation>
        <location evidence="1">Bacterial flagellum</location>
    </subcellularLocation>
    <subcellularLocation>
        <location evidence="2">Secreted</location>
    </subcellularLocation>
</comment>
<keyword evidence="9" id="KW-0282">Flagellum</keyword>
<keyword evidence="6" id="KW-0975">Bacterial flagellum</keyword>
<organism evidence="9 10">
    <name type="scientific">Rhizobium tumorigenes</name>
    <dbReference type="NCBI Taxonomy" id="2041385"/>
    <lineage>
        <taxon>Bacteria</taxon>
        <taxon>Pseudomonadati</taxon>
        <taxon>Pseudomonadota</taxon>
        <taxon>Alphaproteobacteria</taxon>
        <taxon>Hyphomicrobiales</taxon>
        <taxon>Rhizobiaceae</taxon>
        <taxon>Rhizobium/Agrobacterium group</taxon>
        <taxon>Rhizobium</taxon>
    </lineage>
</organism>
<dbReference type="InterPro" id="IPR002371">
    <property type="entry name" value="FlgK"/>
</dbReference>
<dbReference type="GO" id="GO:0005198">
    <property type="term" value="F:structural molecule activity"/>
    <property type="evidence" value="ECO:0007669"/>
    <property type="project" value="InterPro"/>
</dbReference>
<feature type="domain" description="Flagellar basal-body/hook protein C-terminal" evidence="7">
    <location>
        <begin position="445"/>
        <end position="487"/>
    </location>
</feature>
<dbReference type="InterPro" id="IPR053927">
    <property type="entry name" value="FlgK_helical"/>
</dbReference>
<dbReference type="KEGG" id="rtu:PR017_01300"/>
<keyword evidence="10" id="KW-1185">Reference proteome</keyword>
<protein>
    <recommendedName>
        <fullName evidence="4">Flagellar hook-associated protein 1</fullName>
    </recommendedName>
</protein>
<feature type="domain" description="Flagellar hook-associated protein FlgK helical" evidence="8">
    <location>
        <begin position="94"/>
        <end position="307"/>
    </location>
</feature>
<dbReference type="Pfam" id="PF06429">
    <property type="entry name" value="Flg_bbr_C"/>
    <property type="match status" value="1"/>
</dbReference>
<evidence type="ECO:0000256" key="4">
    <source>
        <dbReference type="ARBA" id="ARBA00016244"/>
    </source>
</evidence>
<sequence>MTLTQALNTAQAIFNNTGKQSAVVSNNIANSSNADYTRRQAMTTISADGATVVQIARSAEPSLQRQLLASTSADAAQQRLLTGLGDIQSTIGGNDSETAPATYLSNFRKALQTYAASPNSNTTAQAAVTAAQDVANSLNQSTASVQTIRTNADKEIATTVGTLNSLLGQFQTANDAVKTATGSGTDASNALDQRDAVLKQISSIVGVKTVNRANGDMALYTSDGATLFETLPRAVTFTPTNGYSASSTGNSVYIDGVALAPGSGANTTAKGTLQALLQIRDVEAPTYQKQLDEIGRGLVTMFSETNTTDGSKLPGLFTYTDSNGDSGETPTSATVIDGMAASITVNPAVITSAGGNPNLLRDGGINGTGYVNNTSGDAGYSTQLDAYDTAMGTAVDFDPSAGVDSNSSIMDFASNSVGWVESERSAASTAAENTAASSSRSTEAYSNGTGVNLDEELTLMMDIEQSYKAGTKILSAVNDMLTALLQLN</sequence>
<dbReference type="GO" id="GO:0009424">
    <property type="term" value="C:bacterial-type flagellum hook"/>
    <property type="evidence" value="ECO:0007669"/>
    <property type="project" value="InterPro"/>
</dbReference>
<proteinExistence type="inferred from homology"/>
<gene>
    <name evidence="9" type="primary">flgK</name>
    <name evidence="9" type="ORF">PR017_01300</name>
</gene>
<dbReference type="NCBIfam" id="TIGR02492">
    <property type="entry name" value="flgK_ends"/>
    <property type="match status" value="1"/>
</dbReference>
<keyword evidence="9" id="KW-0966">Cell projection</keyword>
<dbReference type="PANTHER" id="PTHR30033:SF1">
    <property type="entry name" value="FLAGELLAR HOOK-ASSOCIATED PROTEIN 1"/>
    <property type="match status" value="1"/>
</dbReference>
<keyword evidence="9" id="KW-0969">Cilium</keyword>
<dbReference type="Proteomes" id="UP000249499">
    <property type="component" value="Chromosome"/>
</dbReference>
<dbReference type="GO" id="GO:0005576">
    <property type="term" value="C:extracellular region"/>
    <property type="evidence" value="ECO:0007669"/>
    <property type="project" value="UniProtKB-SubCell"/>
</dbReference>
<dbReference type="Pfam" id="PF22638">
    <property type="entry name" value="FlgK_D1"/>
    <property type="match status" value="1"/>
</dbReference>
<evidence type="ECO:0000256" key="5">
    <source>
        <dbReference type="ARBA" id="ARBA00022525"/>
    </source>
</evidence>
<evidence type="ECO:0000259" key="8">
    <source>
        <dbReference type="Pfam" id="PF22638"/>
    </source>
</evidence>
<accession>A0AAF1KQL5</accession>
<dbReference type="GO" id="GO:0044780">
    <property type="term" value="P:bacterial-type flagellum assembly"/>
    <property type="evidence" value="ECO:0007669"/>
    <property type="project" value="InterPro"/>
</dbReference>
<evidence type="ECO:0000256" key="1">
    <source>
        <dbReference type="ARBA" id="ARBA00004365"/>
    </source>
</evidence>
<evidence type="ECO:0000256" key="3">
    <source>
        <dbReference type="ARBA" id="ARBA00009677"/>
    </source>
</evidence>
<comment type="similarity">
    <text evidence="3">Belongs to the flagella basal body rod proteins family.</text>
</comment>
<dbReference type="PANTHER" id="PTHR30033">
    <property type="entry name" value="FLAGELLAR HOOK-ASSOCIATED PROTEIN 1"/>
    <property type="match status" value="1"/>
</dbReference>
<dbReference type="AlphaFoldDB" id="A0AAF1KQL5"/>
<reference evidence="10" key="2">
    <citation type="journal article" date="2023" name="MicrobiologyOpen">
        <title>Genomics of the tumorigenes clade of the family Rhizobiaceae and description of Rhizobium rhododendri sp. nov.</title>
        <authorList>
            <person name="Kuzmanovic N."/>
            <person name="diCenzo G.C."/>
            <person name="Bunk B."/>
            <person name="Sproeer C."/>
            <person name="Fruehling A."/>
            <person name="Neumann-Schaal M."/>
            <person name="Overmann J."/>
            <person name="Smalla K."/>
        </authorList>
    </citation>
    <scope>NUCLEOTIDE SEQUENCE [LARGE SCALE GENOMIC DNA]</scope>
    <source>
        <strain evidence="10">1078</strain>
    </source>
</reference>
<dbReference type="InterPro" id="IPR010930">
    <property type="entry name" value="Flg_bb/hook_C_dom"/>
</dbReference>
<reference evidence="9 10" key="1">
    <citation type="journal article" date="2018" name="Sci. Rep.">
        <title>Rhizobium tumorigenes sp. nov., a novel plant tumorigenic bacterium isolated from cane gall tumors on thornless blackberry.</title>
        <authorList>
            <person name="Kuzmanovi N."/>
            <person name="Smalla K."/>
            <person name="Gronow S."/>
            <person name="PuBawska J."/>
        </authorList>
    </citation>
    <scope>NUCLEOTIDE SEQUENCE [LARGE SCALE GENOMIC DNA]</scope>
    <source>
        <strain evidence="9 10">1078</strain>
    </source>
</reference>
<dbReference type="RefSeq" id="WP_111216856.1">
    <property type="nucleotide sequence ID" value="NZ_CP117255.1"/>
</dbReference>
<evidence type="ECO:0000259" key="7">
    <source>
        <dbReference type="Pfam" id="PF06429"/>
    </source>
</evidence>
<dbReference type="EMBL" id="CP117255">
    <property type="protein sequence ID" value="WFR95817.1"/>
    <property type="molecule type" value="Genomic_DNA"/>
</dbReference>
<evidence type="ECO:0000256" key="6">
    <source>
        <dbReference type="ARBA" id="ARBA00023143"/>
    </source>
</evidence>
<dbReference type="SUPFAM" id="SSF64518">
    <property type="entry name" value="Phase 1 flagellin"/>
    <property type="match status" value="1"/>
</dbReference>
<name>A0AAF1KQL5_9HYPH</name>
<evidence type="ECO:0000313" key="9">
    <source>
        <dbReference type="EMBL" id="WFR95817.1"/>
    </source>
</evidence>